<keyword evidence="1" id="KW-1188">Viral release from host cell</keyword>
<dbReference type="InterPro" id="IPR054613">
    <property type="entry name" value="Peptidase_S78_dom"/>
</dbReference>
<reference evidence="5 6" key="1">
    <citation type="submission" date="2016-04" db="EMBL/GenBank/DDBJ databases">
        <title>Genome sequence of Clostridium magnum DSM 2767.</title>
        <authorList>
            <person name="Poehlein A."/>
            <person name="Uhlig R."/>
            <person name="Fischer R."/>
            <person name="Bahl H."/>
            <person name="Daniel R."/>
        </authorList>
    </citation>
    <scope>NUCLEOTIDE SEQUENCE [LARGE SCALE GENOMIC DNA]</scope>
    <source>
        <strain evidence="5 6">DSM 2767</strain>
    </source>
</reference>
<dbReference type="GO" id="GO:0008233">
    <property type="term" value="F:peptidase activity"/>
    <property type="evidence" value="ECO:0007669"/>
    <property type="project" value="UniProtKB-KW"/>
</dbReference>
<evidence type="ECO:0000313" key="6">
    <source>
        <dbReference type="Proteomes" id="UP000076603"/>
    </source>
</evidence>
<feature type="domain" description="Prohead serine protease" evidence="4">
    <location>
        <begin position="8"/>
        <end position="153"/>
    </location>
</feature>
<dbReference type="PATRIC" id="fig|1121326.3.peg.550"/>
<dbReference type="STRING" id="1121326.CLMAG_05950"/>
<evidence type="ECO:0000259" key="4">
    <source>
        <dbReference type="Pfam" id="PF04586"/>
    </source>
</evidence>
<evidence type="ECO:0000256" key="1">
    <source>
        <dbReference type="ARBA" id="ARBA00022612"/>
    </source>
</evidence>
<evidence type="ECO:0000256" key="2">
    <source>
        <dbReference type="ARBA" id="ARBA00022670"/>
    </source>
</evidence>
<name>A0A161Y5M7_9CLOT</name>
<keyword evidence="2 5" id="KW-0645">Protease</keyword>
<evidence type="ECO:0000313" key="5">
    <source>
        <dbReference type="EMBL" id="KZL93549.1"/>
    </source>
</evidence>
<gene>
    <name evidence="5" type="ORF">CLMAG_05950</name>
</gene>
<dbReference type="OrthoDB" id="2843430at2"/>
<protein>
    <submittedName>
        <fullName evidence="5">Caudovirus prohead protease</fullName>
    </submittedName>
</protein>
<proteinExistence type="predicted"/>
<dbReference type="Proteomes" id="UP000076603">
    <property type="component" value="Unassembled WGS sequence"/>
</dbReference>
<sequence length="197" mass="22550">MRIEIRNDSVLLDGYVNAVGRDSKPIITAKGKMVEQIEPRAFDRALERADNVDLLLNHGKELGSFKYGNLQLFEDNIGLRAICTVTDSEVMQKAKDGKLKGWSFGMYVNKDRIEERAGDIPRRIVSDLDLFEVSIIDDRMSPCYVGTSIEQRADQEVISEQRGDEFRAVVVDETTKTPIDYSEFEKRIQKVKERKED</sequence>
<dbReference type="AlphaFoldDB" id="A0A161Y5M7"/>
<keyword evidence="6" id="KW-1185">Reference proteome</keyword>
<evidence type="ECO:0000256" key="3">
    <source>
        <dbReference type="ARBA" id="ARBA00022801"/>
    </source>
</evidence>
<organism evidence="5 6">
    <name type="scientific">Clostridium magnum DSM 2767</name>
    <dbReference type="NCBI Taxonomy" id="1121326"/>
    <lineage>
        <taxon>Bacteria</taxon>
        <taxon>Bacillati</taxon>
        <taxon>Bacillota</taxon>
        <taxon>Clostridia</taxon>
        <taxon>Eubacteriales</taxon>
        <taxon>Clostridiaceae</taxon>
        <taxon>Clostridium</taxon>
    </lineage>
</organism>
<dbReference type="GO" id="GO:0006508">
    <property type="term" value="P:proteolysis"/>
    <property type="evidence" value="ECO:0007669"/>
    <property type="project" value="UniProtKB-KW"/>
</dbReference>
<keyword evidence="3" id="KW-0378">Hydrolase</keyword>
<dbReference type="Pfam" id="PF04586">
    <property type="entry name" value="Peptidase_S78"/>
    <property type="match status" value="1"/>
</dbReference>
<comment type="caution">
    <text evidence="5">The sequence shown here is derived from an EMBL/GenBank/DDBJ whole genome shotgun (WGS) entry which is preliminary data.</text>
</comment>
<accession>A0A161Y5M7</accession>
<dbReference type="EMBL" id="LWAE01000001">
    <property type="protein sequence ID" value="KZL93549.1"/>
    <property type="molecule type" value="Genomic_DNA"/>
</dbReference>